<feature type="transmembrane region" description="Helical" evidence="7">
    <location>
        <begin position="484"/>
        <end position="505"/>
    </location>
</feature>
<feature type="transmembrane region" description="Helical" evidence="7">
    <location>
        <begin position="237"/>
        <end position="260"/>
    </location>
</feature>
<feature type="transmembrane region" description="Helical" evidence="7">
    <location>
        <begin position="354"/>
        <end position="375"/>
    </location>
</feature>
<feature type="transmembrane region" description="Helical" evidence="7">
    <location>
        <begin position="12"/>
        <end position="35"/>
    </location>
</feature>
<reference evidence="10" key="1">
    <citation type="submission" date="2016-10" db="EMBL/GenBank/DDBJ databases">
        <authorList>
            <person name="Varghese N."/>
            <person name="Submissions S."/>
        </authorList>
    </citation>
    <scope>NUCLEOTIDE SEQUENCE [LARGE SCALE GENOMIC DNA]</scope>
    <source>
        <strain evidence="10">DSM 26921</strain>
    </source>
</reference>
<feature type="transmembrane region" description="Helical" evidence="7">
    <location>
        <begin position="189"/>
        <end position="211"/>
    </location>
</feature>
<protein>
    <submittedName>
        <fullName evidence="9">Thiamine transport system permease protein</fullName>
    </submittedName>
</protein>
<evidence type="ECO:0000256" key="2">
    <source>
        <dbReference type="ARBA" id="ARBA00022448"/>
    </source>
</evidence>
<evidence type="ECO:0000256" key="4">
    <source>
        <dbReference type="ARBA" id="ARBA00022692"/>
    </source>
</evidence>
<evidence type="ECO:0000256" key="7">
    <source>
        <dbReference type="RuleBase" id="RU363032"/>
    </source>
</evidence>
<evidence type="ECO:0000256" key="6">
    <source>
        <dbReference type="ARBA" id="ARBA00023136"/>
    </source>
</evidence>
<evidence type="ECO:0000256" key="3">
    <source>
        <dbReference type="ARBA" id="ARBA00022475"/>
    </source>
</evidence>
<organism evidence="9 10">
    <name type="scientific">Litoreibacter janthinus</name>
    <dbReference type="NCBI Taxonomy" id="670154"/>
    <lineage>
        <taxon>Bacteria</taxon>
        <taxon>Pseudomonadati</taxon>
        <taxon>Pseudomonadota</taxon>
        <taxon>Alphaproteobacteria</taxon>
        <taxon>Rhodobacterales</taxon>
        <taxon>Roseobacteraceae</taxon>
        <taxon>Litoreibacter</taxon>
    </lineage>
</organism>
<evidence type="ECO:0000313" key="10">
    <source>
        <dbReference type="Proteomes" id="UP000199658"/>
    </source>
</evidence>
<dbReference type="AlphaFoldDB" id="A0A1I6G1M7"/>
<comment type="subcellular location">
    <subcellularLocation>
        <location evidence="1 7">Cell membrane</location>
        <topology evidence="1 7">Multi-pass membrane protein</topology>
    </subcellularLocation>
</comment>
<evidence type="ECO:0000259" key="8">
    <source>
        <dbReference type="PROSITE" id="PS50928"/>
    </source>
</evidence>
<feature type="domain" description="ABC transmembrane type-1" evidence="8">
    <location>
        <begin position="319"/>
        <end position="505"/>
    </location>
</feature>
<evidence type="ECO:0000256" key="1">
    <source>
        <dbReference type="ARBA" id="ARBA00004651"/>
    </source>
</evidence>
<keyword evidence="3" id="KW-1003">Cell membrane</keyword>
<feature type="transmembrane region" description="Helical" evidence="7">
    <location>
        <begin position="322"/>
        <end position="345"/>
    </location>
</feature>
<proteinExistence type="inferred from homology"/>
<dbReference type="SUPFAM" id="SSF161098">
    <property type="entry name" value="MetI-like"/>
    <property type="match status" value="2"/>
</dbReference>
<dbReference type="Proteomes" id="UP000199658">
    <property type="component" value="Unassembled WGS sequence"/>
</dbReference>
<dbReference type="InterPro" id="IPR035906">
    <property type="entry name" value="MetI-like_sf"/>
</dbReference>
<dbReference type="OrthoDB" id="7066776at2"/>
<dbReference type="PANTHER" id="PTHR30183:SF9">
    <property type="entry name" value="THIAMINE TRANSPORT SYSTEM PERMEASE PROTEIN THIP"/>
    <property type="match status" value="1"/>
</dbReference>
<dbReference type="PROSITE" id="PS50928">
    <property type="entry name" value="ABC_TM1"/>
    <property type="match status" value="2"/>
</dbReference>
<feature type="transmembrane region" description="Helical" evidence="7">
    <location>
        <begin position="280"/>
        <end position="302"/>
    </location>
</feature>
<dbReference type="Gene3D" id="1.10.3720.10">
    <property type="entry name" value="MetI-like"/>
    <property type="match status" value="2"/>
</dbReference>
<keyword evidence="10" id="KW-1185">Reference proteome</keyword>
<dbReference type="PANTHER" id="PTHR30183">
    <property type="entry name" value="MOLYBDENUM TRANSPORT SYSTEM PERMEASE PROTEIN MODB"/>
    <property type="match status" value="1"/>
</dbReference>
<feature type="transmembrane region" description="Helical" evidence="7">
    <location>
        <begin position="85"/>
        <end position="110"/>
    </location>
</feature>
<dbReference type="STRING" id="670154.SAMN04488002_0727"/>
<accession>A0A1I6G1M7</accession>
<comment type="similarity">
    <text evidence="7">Belongs to the binding-protein-dependent transport system permease family.</text>
</comment>
<feature type="transmembrane region" description="Helical" evidence="7">
    <location>
        <begin position="55"/>
        <end position="73"/>
    </location>
</feature>
<name>A0A1I6G1M7_9RHOB</name>
<feature type="transmembrane region" description="Helical" evidence="7">
    <location>
        <begin position="130"/>
        <end position="153"/>
    </location>
</feature>
<evidence type="ECO:0000256" key="5">
    <source>
        <dbReference type="ARBA" id="ARBA00022989"/>
    </source>
</evidence>
<sequence length="515" mass="54744">MAERVQPVSLSNCGGAAVVALLLVLTLGTLGAVAWRAEEVSALSKSDWSAIRFTLWQAALSAILSAICAIPVARALARRQFRGRSLLLTVLGAPFILPVIVAVLGLLAVYGRSGFLSDILVSAGLEPVTIYGWHGVILAHVFFNLPLATRLILQGWLSIPAERFRLAQSLGFNSRDIARHLEWPMLREVLPGVVMVIFLICTTSFAVALALGGGPKATTIELAIYQAFRFDFDLSKAALLGLVQFAICAVLALTSLLISVPSGQGAGLDRVVPRDDGSKVLDGIVIAIVTLFLITPLAMIVMKGLPGLPELSISILVAAWRSVWVAVASAGLTIGMALALALLALKWGRGVEAVGYLSVAASPLVIGTGLFILTYRWIDPVLLALPVTIVVNAAMSLPFTLRAVSPAMRQVEEDFGRLATSLGLSGWARLRIVILPRLRRPLGFGAGLAAALSMGDLGVITLFADPSRATLPLALYNLMTAYRMEQAFAAALVLLVLSLTLFWLFDRGGRVDADL</sequence>
<dbReference type="Pfam" id="PF00528">
    <property type="entry name" value="BPD_transp_1"/>
    <property type="match status" value="1"/>
</dbReference>
<dbReference type="RefSeq" id="WP_090212622.1">
    <property type="nucleotide sequence ID" value="NZ_FOYO01000001.1"/>
</dbReference>
<dbReference type="GO" id="GO:0055085">
    <property type="term" value="P:transmembrane transport"/>
    <property type="evidence" value="ECO:0007669"/>
    <property type="project" value="InterPro"/>
</dbReference>
<keyword evidence="6 7" id="KW-0472">Membrane</keyword>
<keyword evidence="5 7" id="KW-1133">Transmembrane helix</keyword>
<feature type="transmembrane region" description="Helical" evidence="7">
    <location>
        <begin position="442"/>
        <end position="464"/>
    </location>
</feature>
<feature type="domain" description="ABC transmembrane type-1" evidence="8">
    <location>
        <begin position="51"/>
        <end position="255"/>
    </location>
</feature>
<keyword evidence="4 7" id="KW-0812">Transmembrane</keyword>
<dbReference type="EMBL" id="FOYO01000001">
    <property type="protein sequence ID" value="SFR35977.1"/>
    <property type="molecule type" value="Genomic_DNA"/>
</dbReference>
<evidence type="ECO:0000313" key="9">
    <source>
        <dbReference type="EMBL" id="SFR35977.1"/>
    </source>
</evidence>
<keyword evidence="2 7" id="KW-0813">Transport</keyword>
<feature type="transmembrane region" description="Helical" evidence="7">
    <location>
        <begin position="381"/>
        <end position="401"/>
    </location>
</feature>
<gene>
    <name evidence="9" type="ORF">SAMN04488002_0727</name>
</gene>
<dbReference type="GO" id="GO:0005886">
    <property type="term" value="C:plasma membrane"/>
    <property type="evidence" value="ECO:0007669"/>
    <property type="project" value="UniProtKB-SubCell"/>
</dbReference>
<dbReference type="InterPro" id="IPR000515">
    <property type="entry name" value="MetI-like"/>
</dbReference>
<dbReference type="CDD" id="cd06261">
    <property type="entry name" value="TM_PBP2"/>
    <property type="match status" value="2"/>
</dbReference>